<dbReference type="AlphaFoldDB" id="A0A5N6SZL2"/>
<dbReference type="GeneID" id="43643868"/>
<keyword evidence="2" id="KW-1185">Reference proteome</keyword>
<dbReference type="Proteomes" id="UP000325672">
    <property type="component" value="Unassembled WGS sequence"/>
</dbReference>
<evidence type="ECO:0000313" key="2">
    <source>
        <dbReference type="Proteomes" id="UP000325672"/>
    </source>
</evidence>
<name>A0A5N6SZL2_ASPPS</name>
<evidence type="ECO:0000313" key="1">
    <source>
        <dbReference type="EMBL" id="KAE8138564.1"/>
    </source>
</evidence>
<dbReference type="OrthoDB" id="4198549at2759"/>
<sequence>MESLTSLLKSPRKWTSAQFRALNLSQSYAVAAVRIVGVEYLPADGDEEFEHLAADLTGPSEQDLADFGLKRSIYRRNPFHLVFVRLYEAAQSRGGSEAFATSHNIPFGEHNSPRSLLYAQEFHLKSILMGYRVLSNAKVPW</sequence>
<protein>
    <submittedName>
        <fullName evidence="1">Uncharacterized protein</fullName>
    </submittedName>
</protein>
<dbReference type="RefSeq" id="XP_031914627.1">
    <property type="nucleotide sequence ID" value="XM_032059658.1"/>
</dbReference>
<dbReference type="EMBL" id="ML743570">
    <property type="protein sequence ID" value="KAE8138564.1"/>
    <property type="molecule type" value="Genomic_DNA"/>
</dbReference>
<reference evidence="1 2" key="1">
    <citation type="submission" date="2019-04" db="EMBL/GenBank/DDBJ databases">
        <title>Friends and foes A comparative genomics study of 23 Aspergillus species from section Flavi.</title>
        <authorList>
            <consortium name="DOE Joint Genome Institute"/>
            <person name="Kjaerbolling I."/>
            <person name="Vesth T."/>
            <person name="Frisvad J.C."/>
            <person name="Nybo J.L."/>
            <person name="Theobald S."/>
            <person name="Kildgaard S."/>
            <person name="Isbrandt T."/>
            <person name="Kuo A."/>
            <person name="Sato A."/>
            <person name="Lyhne E.K."/>
            <person name="Kogle M.E."/>
            <person name="Wiebenga A."/>
            <person name="Kun R.S."/>
            <person name="Lubbers R.J."/>
            <person name="Makela M.R."/>
            <person name="Barry K."/>
            <person name="Chovatia M."/>
            <person name="Clum A."/>
            <person name="Daum C."/>
            <person name="Haridas S."/>
            <person name="He G."/>
            <person name="LaButti K."/>
            <person name="Lipzen A."/>
            <person name="Mondo S."/>
            <person name="Riley R."/>
            <person name="Salamov A."/>
            <person name="Simmons B.A."/>
            <person name="Magnuson J.K."/>
            <person name="Henrissat B."/>
            <person name="Mortensen U.H."/>
            <person name="Larsen T.O."/>
            <person name="Devries R.P."/>
            <person name="Grigoriev I.V."/>
            <person name="Machida M."/>
            <person name="Baker S.E."/>
            <person name="Andersen M.R."/>
        </authorList>
    </citation>
    <scope>NUCLEOTIDE SEQUENCE [LARGE SCALE GENOMIC DNA]</scope>
    <source>
        <strain evidence="1 2">CBS 117625</strain>
    </source>
</reference>
<accession>A0A5N6SZL2</accession>
<proteinExistence type="predicted"/>
<organism evidence="1 2">
    <name type="scientific">Aspergillus pseudotamarii</name>
    <dbReference type="NCBI Taxonomy" id="132259"/>
    <lineage>
        <taxon>Eukaryota</taxon>
        <taxon>Fungi</taxon>
        <taxon>Dikarya</taxon>
        <taxon>Ascomycota</taxon>
        <taxon>Pezizomycotina</taxon>
        <taxon>Eurotiomycetes</taxon>
        <taxon>Eurotiomycetidae</taxon>
        <taxon>Eurotiales</taxon>
        <taxon>Aspergillaceae</taxon>
        <taxon>Aspergillus</taxon>
        <taxon>Aspergillus subgen. Circumdati</taxon>
    </lineage>
</organism>
<gene>
    <name evidence="1" type="ORF">BDV38DRAFT_281870</name>
</gene>